<dbReference type="Pfam" id="PF08238">
    <property type="entry name" value="Sel1"/>
    <property type="match status" value="1"/>
</dbReference>
<evidence type="ECO:0000313" key="2">
    <source>
        <dbReference type="Proteomes" id="UP000265515"/>
    </source>
</evidence>
<accession>A0A388JU99</accession>
<dbReference type="Proteomes" id="UP000265515">
    <property type="component" value="Unassembled WGS sequence"/>
</dbReference>
<dbReference type="AlphaFoldDB" id="A0A388JU99"/>
<dbReference type="InterPro" id="IPR011990">
    <property type="entry name" value="TPR-like_helical_dom_sf"/>
</dbReference>
<dbReference type="PANTHER" id="PTHR36792:SF5">
    <property type="entry name" value="SEL1 REPEAT PROTEIN"/>
    <property type="match status" value="1"/>
</dbReference>
<dbReference type="EMBL" id="BFEA01000019">
    <property type="protein sequence ID" value="GBG61389.1"/>
    <property type="molecule type" value="Genomic_DNA"/>
</dbReference>
<dbReference type="OrthoDB" id="2384430at2759"/>
<dbReference type="InterPro" id="IPR006597">
    <property type="entry name" value="Sel1-like"/>
</dbReference>
<dbReference type="Gramene" id="GBG61389">
    <property type="protein sequence ID" value="GBG61389"/>
    <property type="gene ID" value="CBR_g20420"/>
</dbReference>
<evidence type="ECO:0000313" key="1">
    <source>
        <dbReference type="EMBL" id="GBG61389.1"/>
    </source>
</evidence>
<organism evidence="1 2">
    <name type="scientific">Chara braunii</name>
    <name type="common">Braun's stonewort</name>
    <dbReference type="NCBI Taxonomy" id="69332"/>
    <lineage>
        <taxon>Eukaryota</taxon>
        <taxon>Viridiplantae</taxon>
        <taxon>Streptophyta</taxon>
        <taxon>Charophyceae</taxon>
        <taxon>Charales</taxon>
        <taxon>Characeae</taxon>
        <taxon>Chara</taxon>
    </lineage>
</organism>
<name>A0A388JU99_CHABU</name>
<dbReference type="SMART" id="SM00671">
    <property type="entry name" value="SEL1"/>
    <property type="match status" value="1"/>
</dbReference>
<comment type="caution">
    <text evidence="1">The sequence shown here is derived from an EMBL/GenBank/DDBJ whole genome shotgun (WGS) entry which is preliminary data.</text>
</comment>
<evidence type="ECO:0008006" key="3">
    <source>
        <dbReference type="Google" id="ProtNLM"/>
    </source>
</evidence>
<proteinExistence type="predicted"/>
<dbReference type="Gene3D" id="1.25.40.10">
    <property type="entry name" value="Tetratricopeptide repeat domain"/>
    <property type="match status" value="1"/>
</dbReference>
<dbReference type="PANTHER" id="PTHR36792">
    <property type="entry name" value="EXPRESSED PROTEIN"/>
    <property type="match status" value="1"/>
</dbReference>
<dbReference type="SUPFAM" id="SSF81901">
    <property type="entry name" value="HCP-like"/>
    <property type="match status" value="1"/>
</dbReference>
<reference evidence="1 2" key="1">
    <citation type="journal article" date="2018" name="Cell">
        <title>The Chara Genome: Secondary Complexity and Implications for Plant Terrestrialization.</title>
        <authorList>
            <person name="Nishiyama T."/>
            <person name="Sakayama H."/>
            <person name="Vries J.D."/>
            <person name="Buschmann H."/>
            <person name="Saint-Marcoux D."/>
            <person name="Ullrich K.K."/>
            <person name="Haas F.B."/>
            <person name="Vanderstraeten L."/>
            <person name="Becker D."/>
            <person name="Lang D."/>
            <person name="Vosolsobe S."/>
            <person name="Rombauts S."/>
            <person name="Wilhelmsson P.K.I."/>
            <person name="Janitza P."/>
            <person name="Kern R."/>
            <person name="Heyl A."/>
            <person name="Rumpler F."/>
            <person name="Villalobos L.I.A.C."/>
            <person name="Clay J.M."/>
            <person name="Skokan R."/>
            <person name="Toyoda A."/>
            <person name="Suzuki Y."/>
            <person name="Kagoshima H."/>
            <person name="Schijlen E."/>
            <person name="Tajeshwar N."/>
            <person name="Catarino B."/>
            <person name="Hetherington A.J."/>
            <person name="Saltykova A."/>
            <person name="Bonnot C."/>
            <person name="Breuninger H."/>
            <person name="Symeonidi A."/>
            <person name="Radhakrishnan G.V."/>
            <person name="Van Nieuwerburgh F."/>
            <person name="Deforce D."/>
            <person name="Chang C."/>
            <person name="Karol K.G."/>
            <person name="Hedrich R."/>
            <person name="Ulvskov P."/>
            <person name="Glockner G."/>
            <person name="Delwiche C.F."/>
            <person name="Petrasek J."/>
            <person name="Van de Peer Y."/>
            <person name="Friml J."/>
            <person name="Beilby M."/>
            <person name="Dolan L."/>
            <person name="Kohara Y."/>
            <person name="Sugano S."/>
            <person name="Fujiyama A."/>
            <person name="Delaux P.-M."/>
            <person name="Quint M."/>
            <person name="TheiBen G."/>
            <person name="Hagemann M."/>
            <person name="Harholt J."/>
            <person name="Dunand C."/>
            <person name="Zachgo S."/>
            <person name="Langdale J."/>
            <person name="Maumus F."/>
            <person name="Straeten D.V.D."/>
            <person name="Gould S.B."/>
            <person name="Rensing S.A."/>
        </authorList>
    </citation>
    <scope>NUCLEOTIDE SEQUENCE [LARGE SCALE GENOMIC DNA]</scope>
    <source>
        <strain evidence="1 2">S276</strain>
    </source>
</reference>
<gene>
    <name evidence="1" type="ORF">CBR_g20420</name>
</gene>
<protein>
    <recommendedName>
        <fullName evidence="3">Sel1 repeat family protein</fullName>
    </recommendedName>
</protein>
<sequence length="140" mass="16155">MTFKCNSKTMDMPEEEVSIRRPLGEVVSDCVFRWYDATLKAAVGGDTVMQSLLGQMFASGYGAPRDIEKAIYWLQKASEKDVEARRMLSLMTERDPEARRIFMYRRGTQWPGFQSLMRTKQGTKLICSERTYLFADNDTL</sequence>
<keyword evidence="2" id="KW-1185">Reference proteome</keyword>